<sequence length="227" mass="25558">MNKKQWMIPLSAVIVIGLAGCGSYNRADVNTNNKNPARPMGYYSNEKHPTGTYTGFNDNDGPLTEMMDHNLGAEGKYQRDQNRRLLQTRDKNGNPPNPTKPLASYDRNFFQRDNRFSTSDVNYHDHLNQNIANTGYVNDYGSNKKVSDKIRKKAESVKNVQDVHSVIYGNSVLISIDLVDNKREKETKKAVQAAVKPYVNGKAVSVIIDEGTFSRDRNINFDLQGAK</sequence>
<keyword evidence="1" id="KW-0732">Signal</keyword>
<reference evidence="2 3" key="1">
    <citation type="submission" date="2023-07" db="EMBL/GenBank/DDBJ databases">
        <title>Genomic Encyclopedia of Type Strains, Phase IV (KMG-IV): sequencing the most valuable type-strain genomes for metagenomic binning, comparative biology and taxonomic classification.</title>
        <authorList>
            <person name="Goeker M."/>
        </authorList>
    </citation>
    <scope>NUCLEOTIDE SEQUENCE [LARGE SCALE GENOMIC DNA]</scope>
    <source>
        <strain evidence="2 3">DSM 27594</strain>
    </source>
</reference>
<keyword evidence="3" id="KW-1185">Reference proteome</keyword>
<feature type="chain" id="PRO_5045527706" evidence="1">
    <location>
        <begin position="28"/>
        <end position="227"/>
    </location>
</feature>
<accession>A0ABT9XNP3</accession>
<organism evidence="2 3">
    <name type="scientific">Neobacillus ginsengisoli</name>
    <dbReference type="NCBI Taxonomy" id="904295"/>
    <lineage>
        <taxon>Bacteria</taxon>
        <taxon>Bacillati</taxon>
        <taxon>Bacillota</taxon>
        <taxon>Bacilli</taxon>
        <taxon>Bacillales</taxon>
        <taxon>Bacillaceae</taxon>
        <taxon>Neobacillus</taxon>
    </lineage>
</organism>
<dbReference type="EMBL" id="JAUSTW010000001">
    <property type="protein sequence ID" value="MDQ0197155.1"/>
    <property type="molecule type" value="Genomic_DNA"/>
</dbReference>
<dbReference type="Pfam" id="PF09580">
    <property type="entry name" value="Spore_YhcN_YlaJ"/>
    <property type="match status" value="1"/>
</dbReference>
<evidence type="ECO:0000313" key="2">
    <source>
        <dbReference type="EMBL" id="MDQ0197155.1"/>
    </source>
</evidence>
<protein>
    <submittedName>
        <fullName evidence="2">Spore cortex protein</fullName>
    </submittedName>
</protein>
<name>A0ABT9XNP3_9BACI</name>
<feature type="signal peptide" evidence="1">
    <location>
        <begin position="1"/>
        <end position="27"/>
    </location>
</feature>
<comment type="caution">
    <text evidence="2">The sequence shown here is derived from an EMBL/GenBank/DDBJ whole genome shotgun (WGS) entry which is preliminary data.</text>
</comment>
<dbReference type="InterPro" id="IPR019076">
    <property type="entry name" value="Spore_lipoprot_YhcN/YlaJ-like"/>
</dbReference>
<evidence type="ECO:0000256" key="1">
    <source>
        <dbReference type="SAM" id="SignalP"/>
    </source>
</evidence>
<dbReference type="RefSeq" id="WP_307403907.1">
    <property type="nucleotide sequence ID" value="NZ_JAUSTW010000001.1"/>
</dbReference>
<proteinExistence type="predicted"/>
<dbReference type="PROSITE" id="PS51257">
    <property type="entry name" value="PROKAR_LIPOPROTEIN"/>
    <property type="match status" value="1"/>
</dbReference>
<gene>
    <name evidence="2" type="ORF">J2S10_000260</name>
</gene>
<evidence type="ECO:0000313" key="3">
    <source>
        <dbReference type="Proteomes" id="UP001224122"/>
    </source>
</evidence>
<dbReference type="Proteomes" id="UP001224122">
    <property type="component" value="Unassembled WGS sequence"/>
</dbReference>